<sequence length="501" mass="54889">MSTNDTPRTSYVLGAREERVFVGLGAVEVVALCAFLALSLAVLMSQKSAVGGGAALVIAGVGVAAAWLPIAGRSGVQWLLIGVRWAAVRTGGVQRWSRRPETFLRKGRLSQLVDLPGELGRLELWEAHDRRGTPVGVIRDRKANTYVATLLVRGTTNWTLEGEDEQARIVADYGSMLARLARDRAATSRVAWVERTLPEAPDALVRDLYEHRAADVSFDDARTRSYLELLEGAGRQADHHELLVTVLVRGAAARRQAKRRKWSNRDAPHLVLMEELALVASQLELAHMEVRAALSPSAYLAALRTGLDPWGRLAFEQSFQADESVDESQIAPTAREEHWNRVIVDGSQHATLWVEAWPGMRVGPGFLDPLLVDSDGAVRTAAVVMELRGPRTGARKAEHDVTEAEAAEATRRSIGKRTSSRVRKRDQSRYDHEDELADGHADVRFVGYIIVSAPGSDPSVLETEVDRVSMQASGCNLRIERLYGAQASALTFGLPLARGLR</sequence>
<keyword evidence="2" id="KW-0472">Membrane</keyword>
<dbReference type="EMBL" id="AGUD01000256">
    <property type="protein sequence ID" value="EHN09735.1"/>
    <property type="molecule type" value="Genomic_DNA"/>
</dbReference>
<feature type="region of interest" description="Disordered" evidence="1">
    <location>
        <begin position="406"/>
        <end position="434"/>
    </location>
</feature>
<dbReference type="OrthoDB" id="3859571at2"/>
<keyword evidence="4" id="KW-1185">Reference proteome</keyword>
<keyword evidence="2" id="KW-0812">Transmembrane</keyword>
<evidence type="ECO:0000256" key="1">
    <source>
        <dbReference type="SAM" id="MobiDB-lite"/>
    </source>
</evidence>
<dbReference type="NCBIfam" id="NF042935">
    <property type="entry name" value="SCO6880_fam"/>
    <property type="match status" value="1"/>
</dbReference>
<evidence type="ECO:0000313" key="4">
    <source>
        <dbReference type="Proteomes" id="UP000005143"/>
    </source>
</evidence>
<feature type="transmembrane region" description="Helical" evidence="2">
    <location>
        <begin position="50"/>
        <end position="70"/>
    </location>
</feature>
<evidence type="ECO:0000313" key="3">
    <source>
        <dbReference type="EMBL" id="EHN09735.1"/>
    </source>
</evidence>
<keyword evidence="2" id="KW-1133">Transmembrane helix</keyword>
<dbReference type="Proteomes" id="UP000005143">
    <property type="component" value="Unassembled WGS sequence"/>
</dbReference>
<organism evidence="3 4">
    <name type="scientific">Patulibacter medicamentivorans</name>
    <dbReference type="NCBI Taxonomy" id="1097667"/>
    <lineage>
        <taxon>Bacteria</taxon>
        <taxon>Bacillati</taxon>
        <taxon>Actinomycetota</taxon>
        <taxon>Thermoleophilia</taxon>
        <taxon>Solirubrobacterales</taxon>
        <taxon>Patulibacteraceae</taxon>
        <taxon>Patulibacter</taxon>
    </lineage>
</organism>
<comment type="caution">
    <text evidence="3">The sequence shown here is derived from an EMBL/GenBank/DDBJ whole genome shotgun (WGS) entry which is preliminary data.</text>
</comment>
<dbReference type="InterPro" id="IPR049978">
    <property type="entry name" value="SCO6880-like"/>
</dbReference>
<name>H0E9C5_9ACTN</name>
<protein>
    <submittedName>
        <fullName evidence="3">Putative integral membrane protein</fullName>
    </submittedName>
</protein>
<gene>
    <name evidence="3" type="ORF">PAI11_34420</name>
</gene>
<dbReference type="RefSeq" id="WP_007577551.1">
    <property type="nucleotide sequence ID" value="NZ_AGUD01000256.1"/>
</dbReference>
<reference evidence="3 4" key="1">
    <citation type="journal article" date="2013" name="Biodegradation">
        <title>Quantitative proteomic analysis of ibuprofen-degrading Patulibacter sp. strain I11.</title>
        <authorList>
            <person name="Almeida B."/>
            <person name="Kjeldal H."/>
            <person name="Lolas I."/>
            <person name="Knudsen A.D."/>
            <person name="Carvalho G."/>
            <person name="Nielsen K.L."/>
            <person name="Barreto Crespo M.T."/>
            <person name="Stensballe A."/>
            <person name="Nielsen J.L."/>
        </authorList>
    </citation>
    <scope>NUCLEOTIDE SEQUENCE [LARGE SCALE GENOMIC DNA]</scope>
    <source>
        <strain evidence="3 4">I11</strain>
    </source>
</reference>
<proteinExistence type="predicted"/>
<feature type="compositionally biased region" description="Basic and acidic residues" evidence="1">
    <location>
        <begin position="425"/>
        <end position="434"/>
    </location>
</feature>
<feature type="compositionally biased region" description="Basic residues" evidence="1">
    <location>
        <begin position="413"/>
        <end position="424"/>
    </location>
</feature>
<dbReference type="AlphaFoldDB" id="H0E9C5"/>
<evidence type="ECO:0000256" key="2">
    <source>
        <dbReference type="SAM" id="Phobius"/>
    </source>
</evidence>
<feature type="transmembrane region" description="Helical" evidence="2">
    <location>
        <begin position="20"/>
        <end position="43"/>
    </location>
</feature>
<accession>H0E9C5</accession>